<gene>
    <name evidence="1" type="ORF">FHR31_001249</name>
</gene>
<reference evidence="1 2" key="1">
    <citation type="submission" date="2020-08" db="EMBL/GenBank/DDBJ databases">
        <title>Sequencing the genomes of 1000 actinobacteria strains.</title>
        <authorList>
            <person name="Klenk H.-P."/>
        </authorList>
    </citation>
    <scope>NUCLEOTIDE SEQUENCE [LARGE SCALE GENOMIC DNA]</scope>
    <source>
        <strain evidence="1 2">DSM 22242</strain>
    </source>
</reference>
<proteinExistence type="predicted"/>
<comment type="caution">
    <text evidence="1">The sequence shown here is derived from an EMBL/GenBank/DDBJ whole genome shotgun (WGS) entry which is preliminary data.</text>
</comment>
<accession>A0A7W5D294</accession>
<evidence type="ECO:0000313" key="1">
    <source>
        <dbReference type="EMBL" id="MBB3171431.1"/>
    </source>
</evidence>
<dbReference type="EMBL" id="JACHYA010000003">
    <property type="protein sequence ID" value="MBB3171431.1"/>
    <property type="molecule type" value="Genomic_DNA"/>
</dbReference>
<evidence type="ECO:0000313" key="2">
    <source>
        <dbReference type="Proteomes" id="UP000530850"/>
    </source>
</evidence>
<dbReference type="AlphaFoldDB" id="A0A7W5D294"/>
<organism evidence="1 2">
    <name type="scientific">Parvibacter caecicola</name>
    <dbReference type="NCBI Taxonomy" id="747645"/>
    <lineage>
        <taxon>Bacteria</taxon>
        <taxon>Bacillati</taxon>
        <taxon>Actinomycetota</taxon>
        <taxon>Coriobacteriia</taxon>
        <taxon>Coriobacteriales</taxon>
        <taxon>Coriobacteriaceae</taxon>
        <taxon>Parvibacter</taxon>
    </lineage>
</organism>
<name>A0A7W5D294_9ACTN</name>
<sequence>MVVDEILDAIERFTVGPSRPHTADAQTIAPMAHRLLDAGPVKHKAYANAE</sequence>
<dbReference type="Proteomes" id="UP000530850">
    <property type="component" value="Unassembled WGS sequence"/>
</dbReference>
<protein>
    <submittedName>
        <fullName evidence="1">Uncharacterized protein</fullName>
    </submittedName>
</protein>